<keyword evidence="4" id="KW-1185">Reference proteome</keyword>
<gene>
    <name evidence="3" type="ORF">JOE69_002222</name>
</gene>
<dbReference type="RefSeq" id="WP_309798729.1">
    <property type="nucleotide sequence ID" value="NZ_BAAAHY010000005.1"/>
</dbReference>
<dbReference type="Gene3D" id="3.40.50.300">
    <property type="entry name" value="P-loop containing nucleotide triphosphate hydrolases"/>
    <property type="match status" value="1"/>
</dbReference>
<evidence type="ECO:0000313" key="4">
    <source>
        <dbReference type="Proteomes" id="UP001185069"/>
    </source>
</evidence>
<dbReference type="Proteomes" id="UP001185069">
    <property type="component" value="Unassembled WGS sequence"/>
</dbReference>
<dbReference type="SUPFAM" id="SSF52374">
    <property type="entry name" value="Nucleotidylyl transferase"/>
    <property type="match status" value="1"/>
</dbReference>
<keyword evidence="3" id="KW-0808">Transferase</keyword>
<protein>
    <submittedName>
        <fullName evidence="3">NadR type nicotinamide-nucleotide adenylyltransferase</fullName>
    </submittedName>
</protein>
<dbReference type="NCBIfam" id="TIGR00125">
    <property type="entry name" value="cyt_tran_rel"/>
    <property type="match status" value="1"/>
</dbReference>
<dbReference type="InterPro" id="IPR052735">
    <property type="entry name" value="NAD_biosynth-regulator"/>
</dbReference>
<feature type="domain" description="NadR/Ttd14 AAA" evidence="2">
    <location>
        <begin position="158"/>
        <end position="316"/>
    </location>
</feature>
<comment type="caution">
    <text evidence="3">The sequence shown here is derived from an EMBL/GenBank/DDBJ whole genome shotgun (WGS) entry which is preliminary data.</text>
</comment>
<evidence type="ECO:0000259" key="2">
    <source>
        <dbReference type="Pfam" id="PF13521"/>
    </source>
</evidence>
<dbReference type="GO" id="GO:0016779">
    <property type="term" value="F:nucleotidyltransferase activity"/>
    <property type="evidence" value="ECO:0007669"/>
    <property type="project" value="UniProtKB-KW"/>
</dbReference>
<feature type="region of interest" description="Disordered" evidence="1">
    <location>
        <begin position="334"/>
        <end position="354"/>
    </location>
</feature>
<accession>A0ABU1JCW9</accession>
<keyword evidence="3" id="KW-0548">Nucleotidyltransferase</keyword>
<evidence type="ECO:0000313" key="3">
    <source>
        <dbReference type="EMBL" id="MDR6269984.1"/>
    </source>
</evidence>
<dbReference type="InterPro" id="IPR027417">
    <property type="entry name" value="P-loop_NTPase"/>
</dbReference>
<dbReference type="Pfam" id="PF13521">
    <property type="entry name" value="AAA_28"/>
    <property type="match status" value="1"/>
</dbReference>
<sequence length="354" mass="39109">MKKFFRHGLIIGKFYPLHAGHSHLIRTALASCERLTVLVIASPTESIPLETRVDWIRGEHPNAIVRSATDDGRTDFSSPAAWDQHMAAAKGLLDSSVDAVFSSHAHGAELARRLKARWIQVDPDRRHTPVSGSAVRNDLSGYWWALAPSVREKLAQRAVVVGSESSGAGQLAKRLAEQLGVPCVPDFREEWTSVRPGGLWAPWHAAEFEFITREQLHAEERGLRSTPKPVVVCAGDMLSAALWNERLLGPGNRAQSILRSALEHPPLIYLLADEDASMHQGSHDEAARRRMQQRFRDVLHNQSTPWVEIRGTAAARLSDAKAAIEAQLSGAFQFAPPAQHPSRGDHGRNVAEHR</sequence>
<dbReference type="PANTHER" id="PTHR37512:SF1">
    <property type="entry name" value="NADR_TTD14 AAA DOMAIN-CONTAINING PROTEIN"/>
    <property type="match status" value="1"/>
</dbReference>
<proteinExistence type="predicted"/>
<feature type="compositionally biased region" description="Basic and acidic residues" evidence="1">
    <location>
        <begin position="342"/>
        <end position="354"/>
    </location>
</feature>
<dbReference type="EMBL" id="JAVDQF010000001">
    <property type="protein sequence ID" value="MDR6269984.1"/>
    <property type="molecule type" value="Genomic_DNA"/>
</dbReference>
<dbReference type="InterPro" id="IPR004821">
    <property type="entry name" value="Cyt_trans-like"/>
</dbReference>
<dbReference type="InterPro" id="IPR038727">
    <property type="entry name" value="NadR/Ttd14_AAA_dom"/>
</dbReference>
<dbReference type="Gene3D" id="3.40.50.620">
    <property type="entry name" value="HUPs"/>
    <property type="match status" value="1"/>
</dbReference>
<evidence type="ECO:0000256" key="1">
    <source>
        <dbReference type="SAM" id="MobiDB-lite"/>
    </source>
</evidence>
<dbReference type="PANTHER" id="PTHR37512">
    <property type="entry name" value="TRIFUNCTIONAL NAD BIOSYNTHESIS/REGULATOR PROTEIN NADR"/>
    <property type="match status" value="1"/>
</dbReference>
<reference evidence="3 4" key="1">
    <citation type="submission" date="2023-07" db="EMBL/GenBank/DDBJ databases">
        <title>Sequencing the genomes of 1000 actinobacteria strains.</title>
        <authorList>
            <person name="Klenk H.-P."/>
        </authorList>
    </citation>
    <scope>NUCLEOTIDE SEQUENCE [LARGE SCALE GENOMIC DNA]</scope>
    <source>
        <strain evidence="3 4">DSM 14555</strain>
    </source>
</reference>
<name>A0ABU1JCW9_9MICC</name>
<dbReference type="InterPro" id="IPR014729">
    <property type="entry name" value="Rossmann-like_a/b/a_fold"/>
</dbReference>
<organism evidence="3 4">
    <name type="scientific">Arthrobacter russicus</name>
    <dbReference type="NCBI Taxonomy" id="172040"/>
    <lineage>
        <taxon>Bacteria</taxon>
        <taxon>Bacillati</taxon>
        <taxon>Actinomycetota</taxon>
        <taxon>Actinomycetes</taxon>
        <taxon>Micrococcales</taxon>
        <taxon>Micrococcaceae</taxon>
        <taxon>Arthrobacter</taxon>
    </lineage>
</organism>